<dbReference type="PANTHER" id="PTHR48047">
    <property type="entry name" value="GLYCOSYLTRANSFERASE"/>
    <property type="match status" value="1"/>
</dbReference>
<comment type="similarity">
    <text evidence="1">Belongs to the UDP-glycosyltransferase family.</text>
</comment>
<keyword evidence="2" id="KW-0808">Transferase</keyword>
<dbReference type="InterPro" id="IPR002213">
    <property type="entry name" value="UDP_glucos_trans"/>
</dbReference>
<dbReference type="GO" id="GO:0035251">
    <property type="term" value="F:UDP-glucosyltransferase activity"/>
    <property type="evidence" value="ECO:0007669"/>
    <property type="project" value="TreeGrafter"/>
</dbReference>
<evidence type="ECO:0000313" key="3">
    <source>
        <dbReference type="EMBL" id="KAA8542351.1"/>
    </source>
</evidence>
<dbReference type="PANTHER" id="PTHR48047:SF118">
    <property type="entry name" value="HEXOSYLTRANSFERASE-RELATED"/>
    <property type="match status" value="1"/>
</dbReference>
<dbReference type="OrthoDB" id="5835829at2759"/>
<proteinExistence type="inferred from homology"/>
<protein>
    <recommendedName>
        <fullName evidence="5">UDP-glycosyltransferases domain-containing protein</fullName>
    </recommendedName>
</protein>
<dbReference type="Proteomes" id="UP000325577">
    <property type="component" value="Linkage Group LG12"/>
</dbReference>
<evidence type="ECO:0000256" key="1">
    <source>
        <dbReference type="ARBA" id="ARBA00009995"/>
    </source>
</evidence>
<dbReference type="SUPFAM" id="SSF53756">
    <property type="entry name" value="UDP-Glycosyltransferase/glycogen phosphorylase"/>
    <property type="match status" value="1"/>
</dbReference>
<organism evidence="3 4">
    <name type="scientific">Nyssa sinensis</name>
    <dbReference type="NCBI Taxonomy" id="561372"/>
    <lineage>
        <taxon>Eukaryota</taxon>
        <taxon>Viridiplantae</taxon>
        <taxon>Streptophyta</taxon>
        <taxon>Embryophyta</taxon>
        <taxon>Tracheophyta</taxon>
        <taxon>Spermatophyta</taxon>
        <taxon>Magnoliopsida</taxon>
        <taxon>eudicotyledons</taxon>
        <taxon>Gunneridae</taxon>
        <taxon>Pentapetalae</taxon>
        <taxon>asterids</taxon>
        <taxon>Cornales</taxon>
        <taxon>Nyssaceae</taxon>
        <taxon>Nyssa</taxon>
    </lineage>
</organism>
<gene>
    <name evidence="3" type="ORF">F0562_023513</name>
</gene>
<keyword evidence="4" id="KW-1185">Reference proteome</keyword>
<dbReference type="AlphaFoldDB" id="A0A5J5BML8"/>
<accession>A0A5J5BML8</accession>
<dbReference type="Gene3D" id="3.40.50.2000">
    <property type="entry name" value="Glycogen Phosphorylase B"/>
    <property type="match status" value="2"/>
</dbReference>
<evidence type="ECO:0008006" key="5">
    <source>
        <dbReference type="Google" id="ProtNLM"/>
    </source>
</evidence>
<dbReference type="CDD" id="cd03784">
    <property type="entry name" value="GT1_Gtf-like"/>
    <property type="match status" value="1"/>
</dbReference>
<name>A0A5J5BML8_9ASTE</name>
<reference evidence="3 4" key="1">
    <citation type="submission" date="2019-09" db="EMBL/GenBank/DDBJ databases">
        <title>A chromosome-level genome assembly of the Chinese tupelo Nyssa sinensis.</title>
        <authorList>
            <person name="Yang X."/>
            <person name="Kang M."/>
            <person name="Yang Y."/>
            <person name="Xiong H."/>
            <person name="Wang M."/>
            <person name="Zhang Z."/>
            <person name="Wang Z."/>
            <person name="Wu H."/>
            <person name="Ma T."/>
            <person name="Liu J."/>
            <person name="Xi Z."/>
        </authorList>
    </citation>
    <scope>NUCLEOTIDE SEQUENCE [LARGE SCALE GENOMIC DNA]</scope>
    <source>
        <strain evidence="3">J267</strain>
        <tissue evidence="3">Leaf</tissue>
    </source>
</reference>
<sequence>MSKTAGDGPHILIYPYPAPGHVIPLLDLTHLLLTRGLTVTVLVTPTYAPLLEPLLSSHPSLFHPTLGSPLPPKPPLLPIFPSSLKYAPRVNSMTLIFNWFRSQPTPPVAIISDFFLGWTHHLASELGVPRVVFWPSCAFQSSISNCMWRDLPKRDDPDDDNSPISFPNIPNSPIFPWWQMSFLYREYREGDPDWEFYRNSMLANVVSWGVVFNSFTELERVYIDHLKKEMGHDRVWTVGPLVLPDDDLMRHSKRGGPSAVPTQDVMTWLDAKAKDSVVYVCFADQENVAIVEGLADRVEGRGFVIKGWAPQVAILNHRAVGVFVTHCGWNSALEGLSTGVMMLTWPINADQFTNAMLLVDQLGVAIRAYEGGDRIVPDSAELSRLLAQSVGRDEAGEIPSQGAP</sequence>
<dbReference type="EMBL" id="CM018035">
    <property type="protein sequence ID" value="KAA8542351.1"/>
    <property type="molecule type" value="Genomic_DNA"/>
</dbReference>
<evidence type="ECO:0000256" key="2">
    <source>
        <dbReference type="ARBA" id="ARBA00022679"/>
    </source>
</evidence>
<evidence type="ECO:0000313" key="4">
    <source>
        <dbReference type="Proteomes" id="UP000325577"/>
    </source>
</evidence>
<dbReference type="Pfam" id="PF00201">
    <property type="entry name" value="UDPGT"/>
    <property type="match status" value="1"/>
</dbReference>